<reference evidence="2 3" key="1">
    <citation type="journal article" date="2015" name="Genome Biol. Evol.">
        <title>Phylogenomic analyses indicate that early fungi evolved digesting cell walls of algal ancestors of land plants.</title>
        <authorList>
            <person name="Chang Y."/>
            <person name="Wang S."/>
            <person name="Sekimoto S."/>
            <person name="Aerts A.L."/>
            <person name="Choi C."/>
            <person name="Clum A."/>
            <person name="LaButti K.M."/>
            <person name="Lindquist E.A."/>
            <person name="Yee Ngan C."/>
            <person name="Ohm R.A."/>
            <person name="Salamov A.A."/>
            <person name="Grigoriev I.V."/>
            <person name="Spatafora J.W."/>
            <person name="Berbee M.L."/>
        </authorList>
    </citation>
    <scope>NUCLEOTIDE SEQUENCE [LARGE SCALE GENOMIC DNA]</scope>
    <source>
        <strain evidence="2 3">NRRL 28638</strain>
    </source>
</reference>
<dbReference type="Proteomes" id="UP000070444">
    <property type="component" value="Unassembled WGS sequence"/>
</dbReference>
<dbReference type="PROSITE" id="PS51770">
    <property type="entry name" value="HOTDOG_ACOT"/>
    <property type="match status" value="1"/>
</dbReference>
<proteinExistence type="predicted"/>
<evidence type="ECO:0000313" key="3">
    <source>
        <dbReference type="Proteomes" id="UP000070444"/>
    </source>
</evidence>
<gene>
    <name evidence="2" type="ORF">CONCODRAFT_8889</name>
</gene>
<dbReference type="AlphaFoldDB" id="A0A137P1A4"/>
<dbReference type="InterPro" id="IPR029069">
    <property type="entry name" value="HotDog_dom_sf"/>
</dbReference>
<evidence type="ECO:0000259" key="1">
    <source>
        <dbReference type="PROSITE" id="PS51770"/>
    </source>
</evidence>
<sequence length="192" mass="22001">MNYSNTKSITKSFTSSIELVPINLTSTSLTNWLLSKLDNLVWLSYCKLWGFYSTNCVTKSIDNFNLIRALKSGSLIKIQAVGVLIGSKSFEFYFNIIERNGEVIGGTEWEFVGDGFMTYVIIESNEDKEKSKNIALVHPSTLSITYKLQKLSIIRKSVKSQKLKLNNQFNWDFIRNSFKNDDLPMDKVLKKK</sequence>
<dbReference type="SUPFAM" id="SSF54637">
    <property type="entry name" value="Thioesterase/thiol ester dehydrase-isomerase"/>
    <property type="match status" value="1"/>
</dbReference>
<dbReference type="InterPro" id="IPR033120">
    <property type="entry name" value="HOTDOG_ACOT"/>
</dbReference>
<name>A0A137P1A4_CONC2</name>
<organism evidence="2 3">
    <name type="scientific">Conidiobolus coronatus (strain ATCC 28846 / CBS 209.66 / NRRL 28638)</name>
    <name type="common">Delacroixia coronata</name>
    <dbReference type="NCBI Taxonomy" id="796925"/>
    <lineage>
        <taxon>Eukaryota</taxon>
        <taxon>Fungi</taxon>
        <taxon>Fungi incertae sedis</taxon>
        <taxon>Zoopagomycota</taxon>
        <taxon>Entomophthoromycotina</taxon>
        <taxon>Entomophthoromycetes</taxon>
        <taxon>Entomophthorales</taxon>
        <taxon>Ancylistaceae</taxon>
        <taxon>Conidiobolus</taxon>
    </lineage>
</organism>
<feature type="domain" description="HotDog ACOT-type" evidence="1">
    <location>
        <begin position="4"/>
        <end position="125"/>
    </location>
</feature>
<dbReference type="EMBL" id="KQ964561">
    <property type="protein sequence ID" value="KXN68782.1"/>
    <property type="molecule type" value="Genomic_DNA"/>
</dbReference>
<protein>
    <recommendedName>
        <fullName evidence="1">HotDog ACOT-type domain-containing protein</fullName>
    </recommendedName>
</protein>
<dbReference type="Gene3D" id="3.10.129.10">
    <property type="entry name" value="Hotdog Thioesterase"/>
    <property type="match status" value="1"/>
</dbReference>
<keyword evidence="3" id="KW-1185">Reference proteome</keyword>
<evidence type="ECO:0000313" key="2">
    <source>
        <dbReference type="EMBL" id="KXN68782.1"/>
    </source>
</evidence>
<accession>A0A137P1A4</accession>